<dbReference type="RefSeq" id="WP_169488277.1">
    <property type="nucleotide sequence ID" value="NZ_JABBGJ010000030.1"/>
</dbReference>
<dbReference type="GO" id="GO:0019529">
    <property type="term" value="P:taurine catabolic process"/>
    <property type="evidence" value="ECO:0007669"/>
    <property type="project" value="UniProtKB-UniRule"/>
</dbReference>
<evidence type="ECO:0000256" key="1">
    <source>
        <dbReference type="ARBA" id="ARBA00001946"/>
    </source>
</evidence>
<dbReference type="NCBIfam" id="TIGR03457">
    <property type="entry name" value="sulphoacet_xsc"/>
    <property type="match status" value="1"/>
</dbReference>
<evidence type="ECO:0000256" key="4">
    <source>
        <dbReference type="ARBA" id="ARBA00012971"/>
    </source>
</evidence>
<keyword evidence="8 11" id="KW-0786">Thiamine pyrophosphate</keyword>
<dbReference type="GO" id="GO:0005948">
    <property type="term" value="C:acetolactate synthase complex"/>
    <property type="evidence" value="ECO:0007669"/>
    <property type="project" value="TreeGrafter"/>
</dbReference>
<dbReference type="GO" id="GO:0050487">
    <property type="term" value="F:sulfoacetaldehyde acetyltransferase activity"/>
    <property type="evidence" value="ECO:0007669"/>
    <property type="project" value="UniProtKB-UniRule"/>
</dbReference>
<dbReference type="Gene3D" id="3.40.50.970">
    <property type="match status" value="2"/>
</dbReference>
<sequence>MSDHTPVSGPQAMTPSEAFVETLAANGVTDMFGIMGSAFMDAMDIFAPAGIRLIPVVHEQGAGHMADGYARVSGRHGVVIGQNGPGISNCVTAIAAAYWAHSPVVMITPEAGTMGIGLGGFQEAKQLPMFQEFTKYQGHVTHPARMAEFTGRCFDRALAEMGPTQLNIPRDYFYGQIKAEIPQPQRLDRGPGGDQRLNEAAELLAQAKFPVIISGGGVVMADAIEECKALAERLGAPVVNSYLHNDSFPADHPLWCGPLGYQGSKAAMKLIQRADVVVALGSRLGPFGTLPQHGMDYWPQNAKIIQIDADHKMLGLVKKISVGICGDAKAAAVALTQRLEGRTLACDASREDRAGQIAAEKAAWEKELDGWTHERDPYSLDMIEEQKNERTPGGGTYLHPRQVLRELEKAMPEDVMVSTDIGNINSVANSYLRFTKPRSFFAAMSWGNCGYAFPTIIGAKVAAPHRPAVSYAGDGAWGMSLMETMTCVRHNIPVTAVVFHNRQWGAEKKNQVDFYNRRFVAGELDNQSFAGIARAMGAEGITVDRLEDVGPALKRAIDAQMNHGKTTIIEIMCTRELGDPFRRDALAKPVRLLDKYKDYV</sequence>
<dbReference type="EMBL" id="JABBGJ010000030">
    <property type="protein sequence ID" value="NMM01445.1"/>
    <property type="molecule type" value="Genomic_DNA"/>
</dbReference>
<dbReference type="InterPro" id="IPR029035">
    <property type="entry name" value="DHS-like_NAD/FAD-binding_dom"/>
</dbReference>
<protein>
    <recommendedName>
        <fullName evidence="4 10">Sulfoacetaldehyde acetyltransferase</fullName>
        <ecNumber evidence="4 10">2.3.3.15</ecNumber>
    </recommendedName>
</protein>
<evidence type="ECO:0000313" key="15">
    <source>
        <dbReference type="EMBL" id="NMM01445.1"/>
    </source>
</evidence>
<evidence type="ECO:0000256" key="2">
    <source>
        <dbReference type="ARBA" id="ARBA00001964"/>
    </source>
</evidence>
<dbReference type="InterPro" id="IPR011766">
    <property type="entry name" value="TPP_enzyme_TPP-bd"/>
</dbReference>
<evidence type="ECO:0000259" key="13">
    <source>
        <dbReference type="Pfam" id="PF02775"/>
    </source>
</evidence>
<gene>
    <name evidence="15" type="primary">xsc</name>
    <name evidence="15" type="ORF">HHL24_26325</name>
</gene>
<dbReference type="InterPro" id="IPR012000">
    <property type="entry name" value="Thiamin_PyroP_enz_cen_dom"/>
</dbReference>
<evidence type="ECO:0000259" key="14">
    <source>
        <dbReference type="Pfam" id="PF02776"/>
    </source>
</evidence>
<accession>A0A848INT2</accession>
<dbReference type="InterPro" id="IPR017820">
    <property type="entry name" value="Sulphoacetald_Actrfrase"/>
</dbReference>
<feature type="domain" description="Thiamine pyrophosphate enzyme central" evidence="12">
    <location>
        <begin position="197"/>
        <end position="335"/>
    </location>
</feature>
<feature type="domain" description="Thiamine pyrophosphate enzyme N-terminal TPP-binding" evidence="14">
    <location>
        <begin position="13"/>
        <end position="127"/>
    </location>
</feature>
<evidence type="ECO:0000256" key="6">
    <source>
        <dbReference type="ARBA" id="ARBA00022723"/>
    </source>
</evidence>
<name>A0A848INT2_9BURK</name>
<dbReference type="Proteomes" id="UP000544134">
    <property type="component" value="Unassembled WGS sequence"/>
</dbReference>
<dbReference type="SUPFAM" id="SSF52518">
    <property type="entry name" value="Thiamin diphosphate-binding fold (THDP-binding)"/>
    <property type="match status" value="2"/>
</dbReference>
<dbReference type="GO" id="GO:0003984">
    <property type="term" value="F:acetolactate synthase activity"/>
    <property type="evidence" value="ECO:0007669"/>
    <property type="project" value="TreeGrafter"/>
</dbReference>
<dbReference type="PANTHER" id="PTHR18968">
    <property type="entry name" value="THIAMINE PYROPHOSPHATE ENZYMES"/>
    <property type="match status" value="1"/>
</dbReference>
<evidence type="ECO:0000256" key="11">
    <source>
        <dbReference type="RuleBase" id="RU362132"/>
    </source>
</evidence>
<keyword evidence="16" id="KW-1185">Reference proteome</keyword>
<dbReference type="NCBIfam" id="NF005713">
    <property type="entry name" value="PRK07525.1"/>
    <property type="match status" value="1"/>
</dbReference>
<dbReference type="Pfam" id="PF02776">
    <property type="entry name" value="TPP_enzyme_N"/>
    <property type="match status" value="1"/>
</dbReference>
<dbReference type="Pfam" id="PF00205">
    <property type="entry name" value="TPP_enzyme_M"/>
    <property type="match status" value="1"/>
</dbReference>
<evidence type="ECO:0000256" key="9">
    <source>
        <dbReference type="ARBA" id="ARBA00023315"/>
    </source>
</evidence>
<proteinExistence type="inferred from homology"/>
<dbReference type="CDD" id="cd02013">
    <property type="entry name" value="TPP_Xsc_like"/>
    <property type="match status" value="1"/>
</dbReference>
<keyword evidence="9 15" id="KW-0012">Acyltransferase</keyword>
<dbReference type="CDD" id="cd07035">
    <property type="entry name" value="TPP_PYR_POX_like"/>
    <property type="match status" value="1"/>
</dbReference>
<dbReference type="EC" id="2.3.3.15" evidence="4 10"/>
<dbReference type="InterPro" id="IPR045229">
    <property type="entry name" value="TPP_enz"/>
</dbReference>
<dbReference type="GO" id="GO:0030976">
    <property type="term" value="F:thiamine pyrophosphate binding"/>
    <property type="evidence" value="ECO:0007669"/>
    <property type="project" value="InterPro"/>
</dbReference>
<keyword evidence="6" id="KW-0479">Metal-binding</keyword>
<dbReference type="PANTHER" id="PTHR18968:SF166">
    <property type="entry name" value="2-HYDROXYACYL-COA LYASE 2"/>
    <property type="match status" value="1"/>
</dbReference>
<keyword evidence="5 15" id="KW-0808">Transferase</keyword>
<comment type="similarity">
    <text evidence="3 11">Belongs to the TPP enzyme family.</text>
</comment>
<evidence type="ECO:0000313" key="16">
    <source>
        <dbReference type="Proteomes" id="UP000544134"/>
    </source>
</evidence>
<comment type="cofactor">
    <cofactor evidence="2">
        <name>thiamine diphosphate</name>
        <dbReference type="ChEBI" id="CHEBI:58937"/>
    </cofactor>
</comment>
<dbReference type="InterPro" id="IPR029061">
    <property type="entry name" value="THDP-binding"/>
</dbReference>
<dbReference type="Pfam" id="PF02775">
    <property type="entry name" value="TPP_enzyme_C"/>
    <property type="match status" value="1"/>
</dbReference>
<evidence type="ECO:0000256" key="8">
    <source>
        <dbReference type="ARBA" id="ARBA00023052"/>
    </source>
</evidence>
<feature type="domain" description="Thiamine pyrophosphate enzyme TPP-binding" evidence="13">
    <location>
        <begin position="420"/>
        <end position="571"/>
    </location>
</feature>
<dbReference type="Gene3D" id="3.40.50.1220">
    <property type="entry name" value="TPP-binding domain"/>
    <property type="match status" value="1"/>
</dbReference>
<evidence type="ECO:0000256" key="3">
    <source>
        <dbReference type="ARBA" id="ARBA00007812"/>
    </source>
</evidence>
<keyword evidence="7" id="KW-0460">Magnesium</keyword>
<reference evidence="15 16" key="1">
    <citation type="submission" date="2020-04" db="EMBL/GenBank/DDBJ databases">
        <title>Paraburkholderia sp. RP-4-7 isolated from soil.</title>
        <authorList>
            <person name="Dahal R.H."/>
        </authorList>
    </citation>
    <scope>NUCLEOTIDE SEQUENCE [LARGE SCALE GENOMIC DNA]</scope>
    <source>
        <strain evidence="15 16">RP-4-7</strain>
    </source>
</reference>
<evidence type="ECO:0000256" key="7">
    <source>
        <dbReference type="ARBA" id="ARBA00022842"/>
    </source>
</evidence>
<evidence type="ECO:0000259" key="12">
    <source>
        <dbReference type="Pfam" id="PF00205"/>
    </source>
</evidence>
<comment type="cofactor">
    <cofactor evidence="1">
        <name>Mg(2+)</name>
        <dbReference type="ChEBI" id="CHEBI:18420"/>
    </cofactor>
</comment>
<organism evidence="15 16">
    <name type="scientific">Paraburkholderia polaris</name>
    <dbReference type="NCBI Taxonomy" id="2728848"/>
    <lineage>
        <taxon>Bacteria</taxon>
        <taxon>Pseudomonadati</taxon>
        <taxon>Pseudomonadota</taxon>
        <taxon>Betaproteobacteria</taxon>
        <taxon>Burkholderiales</taxon>
        <taxon>Burkholderiaceae</taxon>
        <taxon>Paraburkholderia</taxon>
    </lineage>
</organism>
<evidence type="ECO:0000256" key="5">
    <source>
        <dbReference type="ARBA" id="ARBA00022679"/>
    </source>
</evidence>
<dbReference type="SUPFAM" id="SSF52467">
    <property type="entry name" value="DHS-like NAD/FAD-binding domain"/>
    <property type="match status" value="1"/>
</dbReference>
<comment type="caution">
    <text evidence="15">The sequence shown here is derived from an EMBL/GenBank/DDBJ whole genome shotgun (WGS) entry which is preliminary data.</text>
</comment>
<dbReference type="GO" id="GO:0050660">
    <property type="term" value="F:flavin adenine dinucleotide binding"/>
    <property type="evidence" value="ECO:0007669"/>
    <property type="project" value="TreeGrafter"/>
</dbReference>
<dbReference type="GO" id="GO:0000287">
    <property type="term" value="F:magnesium ion binding"/>
    <property type="evidence" value="ECO:0007669"/>
    <property type="project" value="InterPro"/>
</dbReference>
<dbReference type="GO" id="GO:0009097">
    <property type="term" value="P:isoleucine biosynthetic process"/>
    <property type="evidence" value="ECO:0007669"/>
    <property type="project" value="TreeGrafter"/>
</dbReference>
<dbReference type="GO" id="GO:0009099">
    <property type="term" value="P:L-valine biosynthetic process"/>
    <property type="evidence" value="ECO:0007669"/>
    <property type="project" value="TreeGrafter"/>
</dbReference>
<evidence type="ECO:0000256" key="10">
    <source>
        <dbReference type="NCBIfam" id="TIGR03457"/>
    </source>
</evidence>
<dbReference type="InterPro" id="IPR012001">
    <property type="entry name" value="Thiamin_PyroP_enz_TPP-bd_dom"/>
</dbReference>
<dbReference type="AlphaFoldDB" id="A0A848INT2"/>